<dbReference type="EMBL" id="MRTF01000001">
    <property type="protein sequence ID" value="OME96403.1"/>
    <property type="molecule type" value="Genomic_DNA"/>
</dbReference>
<comment type="caution">
    <text evidence="2">The sequence shown here is derived from an EMBL/GenBank/DDBJ whole genome shotgun (WGS) entry which is preliminary data.</text>
</comment>
<feature type="transmembrane region" description="Helical" evidence="1">
    <location>
        <begin position="36"/>
        <end position="52"/>
    </location>
</feature>
<dbReference type="AlphaFoldDB" id="A0A1R1B8F4"/>
<keyword evidence="1" id="KW-0812">Transmembrane</keyword>
<keyword evidence="1" id="KW-0472">Membrane</keyword>
<evidence type="ECO:0000313" key="2">
    <source>
        <dbReference type="EMBL" id="OME96403.1"/>
    </source>
</evidence>
<evidence type="ECO:0000256" key="1">
    <source>
        <dbReference type="SAM" id="Phobius"/>
    </source>
</evidence>
<sequence>MELFLRKNKYSLIVLAPLIGGWLFNSLMVMLPFSGFLLWTANIGFMLFWFWAGRQFALLPRHNMYSFLLGNMVWLLSFLLYIWQFVLVDEASRNMMLAGLSQYYVLFTIIIGTRVHLMYSGDISSTEIVIIAYVLMLVVFAAGFVYQWLRRKP</sequence>
<evidence type="ECO:0000313" key="3">
    <source>
        <dbReference type="Proteomes" id="UP000187074"/>
    </source>
</evidence>
<reference evidence="2 3" key="1">
    <citation type="submission" date="2016-11" db="EMBL/GenBank/DDBJ databases">
        <title>Paenibacillus species isolates.</title>
        <authorList>
            <person name="Beno S.M."/>
        </authorList>
    </citation>
    <scope>NUCLEOTIDE SEQUENCE [LARGE SCALE GENOMIC DNA]</scope>
    <source>
        <strain evidence="2 3">FSL F4-0100</strain>
    </source>
</reference>
<name>A0A1R1B8F4_PAELA</name>
<gene>
    <name evidence="2" type="ORF">BK123_02105</name>
</gene>
<organism evidence="2 3">
    <name type="scientific">Paenibacillus lautus</name>
    <name type="common">Bacillus lautus</name>
    <dbReference type="NCBI Taxonomy" id="1401"/>
    <lineage>
        <taxon>Bacteria</taxon>
        <taxon>Bacillati</taxon>
        <taxon>Bacillota</taxon>
        <taxon>Bacilli</taxon>
        <taxon>Bacillales</taxon>
        <taxon>Paenibacillaceae</taxon>
        <taxon>Paenibacillus</taxon>
    </lineage>
</organism>
<protein>
    <submittedName>
        <fullName evidence="2">Uncharacterized protein</fullName>
    </submittedName>
</protein>
<feature type="transmembrane region" description="Helical" evidence="1">
    <location>
        <begin position="64"/>
        <end position="83"/>
    </location>
</feature>
<dbReference type="Proteomes" id="UP000187074">
    <property type="component" value="Unassembled WGS sequence"/>
</dbReference>
<feature type="transmembrane region" description="Helical" evidence="1">
    <location>
        <begin position="12"/>
        <end position="30"/>
    </location>
</feature>
<keyword evidence="1" id="KW-1133">Transmembrane helix</keyword>
<accession>A0A1R1B8F4</accession>
<dbReference type="STRING" id="1401.BK123_02105"/>
<feature type="transmembrane region" description="Helical" evidence="1">
    <location>
        <begin position="95"/>
        <end position="117"/>
    </location>
</feature>
<proteinExistence type="predicted"/>
<feature type="transmembrane region" description="Helical" evidence="1">
    <location>
        <begin position="129"/>
        <end position="149"/>
    </location>
</feature>